<organism evidence="2 3">
    <name type="scientific">Nocardia otitidiscaviarum</name>
    <dbReference type="NCBI Taxonomy" id="1823"/>
    <lineage>
        <taxon>Bacteria</taxon>
        <taxon>Bacillati</taxon>
        <taxon>Actinomycetota</taxon>
        <taxon>Actinomycetes</taxon>
        <taxon>Mycobacteriales</taxon>
        <taxon>Nocardiaceae</taxon>
        <taxon>Nocardia</taxon>
    </lineage>
</organism>
<reference evidence="2 3" key="1">
    <citation type="submission" date="2018-06" db="EMBL/GenBank/DDBJ databases">
        <authorList>
            <consortium name="Pathogen Informatics"/>
            <person name="Doyle S."/>
        </authorList>
    </citation>
    <scope>NUCLEOTIDE SEQUENCE [LARGE SCALE GENOMIC DNA]</scope>
    <source>
        <strain evidence="2 3">NCTC1934</strain>
    </source>
</reference>
<name>A0A378YHI3_9NOCA</name>
<evidence type="ECO:0000313" key="3">
    <source>
        <dbReference type="Proteomes" id="UP000255467"/>
    </source>
</evidence>
<dbReference type="InterPro" id="IPR007278">
    <property type="entry name" value="DUF397"/>
</dbReference>
<protein>
    <submittedName>
        <fullName evidence="2">Domain of uncharacterized function (DUF397)</fullName>
    </submittedName>
</protein>
<dbReference type="Pfam" id="PF04149">
    <property type="entry name" value="DUF397"/>
    <property type="match status" value="1"/>
</dbReference>
<evidence type="ECO:0000313" key="2">
    <source>
        <dbReference type="EMBL" id="SUA76656.1"/>
    </source>
</evidence>
<dbReference type="AlphaFoldDB" id="A0A378YHI3"/>
<sequence>MNNDLAQAVWHKSTRSSMGKECVEVAFLASEQVAVRDSKQPSGPALRFSGAAWAAFTAALAGSEFDLP</sequence>
<proteinExistence type="predicted"/>
<dbReference type="EMBL" id="UGRY01000002">
    <property type="protein sequence ID" value="SUA76656.1"/>
    <property type="molecule type" value="Genomic_DNA"/>
</dbReference>
<evidence type="ECO:0000259" key="1">
    <source>
        <dbReference type="Pfam" id="PF04149"/>
    </source>
</evidence>
<feature type="domain" description="DUF397" evidence="1">
    <location>
        <begin position="8"/>
        <end position="60"/>
    </location>
</feature>
<dbReference type="RefSeq" id="WP_081592239.1">
    <property type="nucleotide sequence ID" value="NZ_UGRY01000002.1"/>
</dbReference>
<gene>
    <name evidence="2" type="ORF">NCTC1934_02648</name>
</gene>
<accession>A0A378YHI3</accession>
<keyword evidence="3" id="KW-1185">Reference proteome</keyword>
<dbReference type="Proteomes" id="UP000255467">
    <property type="component" value="Unassembled WGS sequence"/>
</dbReference>
<dbReference type="STRING" id="1406858.GCA_000710895_07282"/>
<dbReference type="OrthoDB" id="4299240at2"/>